<protein>
    <submittedName>
        <fullName evidence="2">Uncharacterized protein</fullName>
    </submittedName>
</protein>
<dbReference type="Proteomes" id="UP000245609">
    <property type="component" value="Unassembled WGS sequence"/>
</dbReference>
<evidence type="ECO:0000313" key="3">
    <source>
        <dbReference type="Proteomes" id="UP000245609"/>
    </source>
</evidence>
<accession>A0A2T9ZC97</accession>
<evidence type="ECO:0000313" key="2">
    <source>
        <dbReference type="EMBL" id="PVV02211.1"/>
    </source>
</evidence>
<proteinExistence type="predicted"/>
<feature type="compositionally biased region" description="Polar residues" evidence="1">
    <location>
        <begin position="134"/>
        <end position="144"/>
    </location>
</feature>
<comment type="caution">
    <text evidence="2">The sequence shown here is derived from an EMBL/GenBank/DDBJ whole genome shotgun (WGS) entry which is preliminary data.</text>
</comment>
<keyword evidence="3" id="KW-1185">Reference proteome</keyword>
<name>A0A2T9ZC97_9FUNG</name>
<feature type="region of interest" description="Disordered" evidence="1">
    <location>
        <begin position="93"/>
        <end position="165"/>
    </location>
</feature>
<sequence length="235" mass="26171">MSHVRLKRSIENTDLMDYENTCKWDTAEFNCYLQCPDDEEKASAYAAISVNKETSCNNAKLFSKKTKTIENTDGHKTSNVELPQSQELEGNMLSGKLNKDSTGLQTKPNDLQYGGNNTDGNIKLPENNNKSKDSSTQVSSQHANVTEGLGQSSESSQGSKNASDKLESKISNVYKTDDDKKFKSITSSGNLFIKGNTTQRNIESSSGLRYKYQINLFGNICKHILCMAVMYLFRI</sequence>
<dbReference type="AlphaFoldDB" id="A0A2T9ZC97"/>
<evidence type="ECO:0000256" key="1">
    <source>
        <dbReference type="SAM" id="MobiDB-lite"/>
    </source>
</evidence>
<feature type="compositionally biased region" description="Low complexity" evidence="1">
    <location>
        <begin position="147"/>
        <end position="159"/>
    </location>
</feature>
<dbReference type="EMBL" id="MBFS01000556">
    <property type="protein sequence ID" value="PVV02211.1"/>
    <property type="molecule type" value="Genomic_DNA"/>
</dbReference>
<feature type="compositionally biased region" description="Polar residues" evidence="1">
    <location>
        <begin position="100"/>
        <end position="120"/>
    </location>
</feature>
<reference evidence="2 3" key="1">
    <citation type="journal article" date="2018" name="MBio">
        <title>Comparative Genomics Reveals the Core Gene Toolbox for the Fungus-Insect Symbiosis.</title>
        <authorList>
            <person name="Wang Y."/>
            <person name="Stata M."/>
            <person name="Wang W."/>
            <person name="Stajich J.E."/>
            <person name="White M.M."/>
            <person name="Moncalvo J.M."/>
        </authorList>
    </citation>
    <scope>NUCLEOTIDE SEQUENCE [LARGE SCALE GENOMIC DNA]</scope>
    <source>
        <strain evidence="2 3">SC-DP-2</strain>
    </source>
</reference>
<gene>
    <name evidence="2" type="ORF">BB560_003339</name>
</gene>
<organism evidence="2 3">
    <name type="scientific">Smittium megazygosporum</name>
    <dbReference type="NCBI Taxonomy" id="133381"/>
    <lineage>
        <taxon>Eukaryota</taxon>
        <taxon>Fungi</taxon>
        <taxon>Fungi incertae sedis</taxon>
        <taxon>Zoopagomycota</taxon>
        <taxon>Kickxellomycotina</taxon>
        <taxon>Harpellomycetes</taxon>
        <taxon>Harpellales</taxon>
        <taxon>Legeriomycetaceae</taxon>
        <taxon>Smittium</taxon>
    </lineage>
</organism>